<dbReference type="AlphaFoldDB" id="A0A1V6QQ92"/>
<dbReference type="EMBL" id="MDYN01000001">
    <property type="protein sequence ID" value="OQD91096.1"/>
    <property type="molecule type" value="Genomic_DNA"/>
</dbReference>
<feature type="compositionally biased region" description="Basic and acidic residues" evidence="1">
    <location>
        <begin position="1"/>
        <end position="10"/>
    </location>
</feature>
<comment type="caution">
    <text evidence="2">The sequence shown here is derived from an EMBL/GenBank/DDBJ whole genome shotgun (WGS) entry which is preliminary data.</text>
</comment>
<keyword evidence="3" id="KW-1185">Reference proteome</keyword>
<evidence type="ECO:0000313" key="2">
    <source>
        <dbReference type="EMBL" id="OQD91096.1"/>
    </source>
</evidence>
<protein>
    <submittedName>
        <fullName evidence="2">Uncharacterized protein</fullName>
    </submittedName>
</protein>
<feature type="region of interest" description="Disordered" evidence="1">
    <location>
        <begin position="1"/>
        <end position="20"/>
    </location>
</feature>
<reference evidence="3" key="1">
    <citation type="journal article" date="2017" name="Nat. Microbiol.">
        <title>Global analysis of biosynthetic gene clusters reveals vast potential of secondary metabolite production in Penicillium species.</title>
        <authorList>
            <person name="Nielsen J.C."/>
            <person name="Grijseels S."/>
            <person name="Prigent S."/>
            <person name="Ji B."/>
            <person name="Dainat J."/>
            <person name="Nielsen K.F."/>
            <person name="Frisvad J.C."/>
            <person name="Workman M."/>
            <person name="Nielsen J."/>
        </authorList>
    </citation>
    <scope>NUCLEOTIDE SEQUENCE [LARGE SCALE GENOMIC DNA]</scope>
    <source>
        <strain evidence="3">IBT 31811</strain>
    </source>
</reference>
<name>A0A1V6QQ92_9EURO</name>
<evidence type="ECO:0000256" key="1">
    <source>
        <dbReference type="SAM" id="MobiDB-lite"/>
    </source>
</evidence>
<sequence>MTTRYAEAHKNPQGPGDARPVAQQIISDEGLEGQLTGHTILITGAAHHWRNSLPHGPKPRESQKRFGRDGCILPSVRAFSLQPGGSQTGLLKHMSDKEKEAQLWQMSLKMVGGKE</sequence>
<accession>A0A1V6QQ92</accession>
<dbReference type="STRING" id="416450.A0A1V6QQ92"/>
<dbReference type="Proteomes" id="UP000191672">
    <property type="component" value="Unassembled WGS sequence"/>
</dbReference>
<evidence type="ECO:0000313" key="3">
    <source>
        <dbReference type="Proteomes" id="UP000191672"/>
    </source>
</evidence>
<proteinExistence type="predicted"/>
<organism evidence="2 3">
    <name type="scientific">Penicillium antarcticum</name>
    <dbReference type="NCBI Taxonomy" id="416450"/>
    <lineage>
        <taxon>Eukaryota</taxon>
        <taxon>Fungi</taxon>
        <taxon>Dikarya</taxon>
        <taxon>Ascomycota</taxon>
        <taxon>Pezizomycotina</taxon>
        <taxon>Eurotiomycetes</taxon>
        <taxon>Eurotiomycetidae</taxon>
        <taxon>Eurotiales</taxon>
        <taxon>Aspergillaceae</taxon>
        <taxon>Penicillium</taxon>
    </lineage>
</organism>
<gene>
    <name evidence="2" type="ORF">PENANT_c001G00292</name>
</gene>